<comment type="similarity">
    <text evidence="2">Belongs to the TerC family.</text>
</comment>
<evidence type="ECO:0000256" key="4">
    <source>
        <dbReference type="ARBA" id="ARBA00022989"/>
    </source>
</evidence>
<gene>
    <name evidence="6" type="ORF">CN984_11960</name>
</gene>
<comment type="subcellular location">
    <subcellularLocation>
        <location evidence="1">Membrane</location>
        <topology evidence="1">Multi-pass membrane protein</topology>
    </subcellularLocation>
</comment>
<organism evidence="6 7">
    <name type="scientific">Bacillus cereus</name>
    <dbReference type="NCBI Taxonomy" id="1396"/>
    <lineage>
        <taxon>Bacteria</taxon>
        <taxon>Bacillati</taxon>
        <taxon>Bacillota</taxon>
        <taxon>Bacilli</taxon>
        <taxon>Bacillales</taxon>
        <taxon>Bacillaceae</taxon>
        <taxon>Bacillus</taxon>
        <taxon>Bacillus cereus group</taxon>
    </lineage>
</organism>
<dbReference type="Pfam" id="PF03741">
    <property type="entry name" value="TerC"/>
    <property type="match status" value="1"/>
</dbReference>
<dbReference type="RefSeq" id="WP_097883414.1">
    <property type="nucleotide sequence ID" value="NZ_NUIL01000015.1"/>
</dbReference>
<proteinExistence type="inferred from homology"/>
<evidence type="ECO:0000256" key="5">
    <source>
        <dbReference type="ARBA" id="ARBA00023136"/>
    </source>
</evidence>
<dbReference type="InterPro" id="IPR005496">
    <property type="entry name" value="Integral_membrane_TerC"/>
</dbReference>
<evidence type="ECO:0000313" key="6">
    <source>
        <dbReference type="EMBL" id="PGO29156.1"/>
    </source>
</evidence>
<keyword evidence="5" id="KW-0472">Membrane</keyword>
<sequence length="224" mass="24106">MEMEFVMALLSIILIDIVLSGDNAVVIALACRNLPQDLRKKAVFIGSLGAIGLRVFLTFIAVYLLAIPYVQFIGGLLLAWIAIQLLNGEEEQQLEGGNTIWSAVKTIIVADFVMSMDNVVAVAGVSNGHTGLMVIGLLVSIPIIVWGSQVLMKLMNRFPIIIVAGSALLGYTAGEMMLNDKKVGQFITEHFPAGHYVIPIAMTVLVIVIGRLMGERSAKAVAQN</sequence>
<comment type="caution">
    <text evidence="6">The sequence shown here is derived from an EMBL/GenBank/DDBJ whole genome shotgun (WGS) entry which is preliminary data.</text>
</comment>
<reference evidence="6 7" key="1">
    <citation type="submission" date="2017-09" db="EMBL/GenBank/DDBJ databases">
        <title>Large-scale bioinformatics analysis of Bacillus genomes uncovers conserved roles of natural products in bacterial physiology.</title>
        <authorList>
            <consortium name="Agbiome Team Llc"/>
            <person name="Bleich R.M."/>
            <person name="Grubbs K.J."/>
            <person name="Santa Maria K.C."/>
            <person name="Allen S.E."/>
            <person name="Farag S."/>
            <person name="Shank E.A."/>
            <person name="Bowers A."/>
        </authorList>
    </citation>
    <scope>NUCLEOTIDE SEQUENCE [LARGE SCALE GENOMIC DNA]</scope>
    <source>
        <strain evidence="6 7">AFS050027</strain>
    </source>
</reference>
<accession>A0A2A7FNF2</accession>
<dbReference type="PANTHER" id="PTHR30238:SF4">
    <property type="entry name" value="SLL1022 PROTEIN"/>
    <property type="match status" value="1"/>
</dbReference>
<dbReference type="PANTHER" id="PTHR30238">
    <property type="entry name" value="MEMBRANE BOUND PREDICTED REDOX MODULATOR"/>
    <property type="match status" value="1"/>
</dbReference>
<evidence type="ECO:0000256" key="2">
    <source>
        <dbReference type="ARBA" id="ARBA00007511"/>
    </source>
</evidence>
<name>A0A2A7FNF2_BACCE</name>
<dbReference type="AlphaFoldDB" id="A0A2A7FNF2"/>
<evidence type="ECO:0000256" key="1">
    <source>
        <dbReference type="ARBA" id="ARBA00004141"/>
    </source>
</evidence>
<dbReference type="NCBIfam" id="TIGR03717">
    <property type="entry name" value="R_switched_YjbE"/>
    <property type="match status" value="1"/>
</dbReference>
<dbReference type="EMBL" id="NUIL01000015">
    <property type="protein sequence ID" value="PGO29156.1"/>
    <property type="molecule type" value="Genomic_DNA"/>
</dbReference>
<evidence type="ECO:0000256" key="3">
    <source>
        <dbReference type="ARBA" id="ARBA00022692"/>
    </source>
</evidence>
<protein>
    <submittedName>
        <fullName evidence="6">Uncharacterized protein</fullName>
    </submittedName>
</protein>
<dbReference type="InterPro" id="IPR022301">
    <property type="entry name" value="Integral_membrane_YjbE"/>
</dbReference>
<dbReference type="Proteomes" id="UP000223777">
    <property type="component" value="Unassembled WGS sequence"/>
</dbReference>
<keyword evidence="3" id="KW-0812">Transmembrane</keyword>
<evidence type="ECO:0000313" key="7">
    <source>
        <dbReference type="Proteomes" id="UP000223777"/>
    </source>
</evidence>
<keyword evidence="4" id="KW-1133">Transmembrane helix</keyword>
<dbReference type="GO" id="GO:0016020">
    <property type="term" value="C:membrane"/>
    <property type="evidence" value="ECO:0007669"/>
    <property type="project" value="UniProtKB-SubCell"/>
</dbReference>